<comment type="subunit">
    <text evidence="3">Heptamer of 7 subunits arranged in a ring. Interacts with the chaperonin GroEL.</text>
</comment>
<protein>
    <recommendedName>
        <fullName evidence="3">Co-chaperonin GroES</fullName>
    </recommendedName>
    <alternativeName>
        <fullName evidence="3">10 kDa chaperonin</fullName>
    </alternativeName>
    <alternativeName>
        <fullName evidence="3">Chaperonin-10</fullName>
        <shortName evidence="3">Cpn10</shortName>
    </alternativeName>
</protein>
<comment type="caution">
    <text evidence="5">The sequence shown here is derived from an EMBL/GenBank/DDBJ whole genome shotgun (WGS) entry which is preliminary data.</text>
</comment>
<dbReference type="GO" id="GO:0005524">
    <property type="term" value="F:ATP binding"/>
    <property type="evidence" value="ECO:0007669"/>
    <property type="project" value="InterPro"/>
</dbReference>
<dbReference type="PRINTS" id="PR00297">
    <property type="entry name" value="CHAPERONIN10"/>
</dbReference>
<evidence type="ECO:0000256" key="4">
    <source>
        <dbReference type="RuleBase" id="RU000535"/>
    </source>
</evidence>
<keyword evidence="2 3" id="KW-0143">Chaperone</keyword>
<dbReference type="NCBIfam" id="NF001527">
    <property type="entry name" value="PRK00364.1-2"/>
    <property type="match status" value="1"/>
</dbReference>
<dbReference type="NCBIfam" id="NF001534">
    <property type="entry name" value="PRK00364.2-5"/>
    <property type="match status" value="1"/>
</dbReference>
<reference evidence="6" key="1">
    <citation type="journal article" date="2017" name="Appl. Environ. Microbiol.">
        <title>Genomic analysis of Calderihabitans maritimus KKC1, a thermophilic hydrogenogenic carboxydotrophic bacterium isolated from marine sediment.</title>
        <authorList>
            <person name="Omae K."/>
            <person name="Yoneda Y."/>
            <person name="Fukuyama Y."/>
            <person name="Yoshida T."/>
            <person name="Sako Y."/>
        </authorList>
    </citation>
    <scope>NUCLEOTIDE SEQUENCE [LARGE SCALE GENOMIC DNA]</scope>
    <source>
        <strain evidence="6">KKC1</strain>
    </source>
</reference>
<dbReference type="GO" id="GO:0046872">
    <property type="term" value="F:metal ion binding"/>
    <property type="evidence" value="ECO:0007669"/>
    <property type="project" value="TreeGrafter"/>
</dbReference>
<accession>A0A1Z5HP60</accession>
<organism evidence="5 6">
    <name type="scientific">Calderihabitans maritimus</name>
    <dbReference type="NCBI Taxonomy" id="1246530"/>
    <lineage>
        <taxon>Bacteria</taxon>
        <taxon>Bacillati</taxon>
        <taxon>Bacillota</taxon>
        <taxon>Clostridia</taxon>
        <taxon>Neomoorellales</taxon>
        <taxon>Calderihabitantaceae</taxon>
        <taxon>Calderihabitans</taxon>
    </lineage>
</organism>
<evidence type="ECO:0000256" key="3">
    <source>
        <dbReference type="HAMAP-Rule" id="MF_00580"/>
    </source>
</evidence>
<evidence type="ECO:0000313" key="5">
    <source>
        <dbReference type="EMBL" id="GAW91167.1"/>
    </source>
</evidence>
<dbReference type="InterPro" id="IPR037124">
    <property type="entry name" value="Chaperonin_GroES_sf"/>
</dbReference>
<dbReference type="InterPro" id="IPR020818">
    <property type="entry name" value="Chaperonin_GroES"/>
</dbReference>
<dbReference type="SUPFAM" id="SSF50129">
    <property type="entry name" value="GroES-like"/>
    <property type="match status" value="1"/>
</dbReference>
<comment type="similarity">
    <text evidence="1 3 4">Belongs to the GroES chaperonin family.</text>
</comment>
<keyword evidence="6" id="KW-1185">Reference proteome</keyword>
<dbReference type="Proteomes" id="UP000197032">
    <property type="component" value="Unassembled WGS sequence"/>
</dbReference>
<dbReference type="PANTHER" id="PTHR10772:SF58">
    <property type="entry name" value="CO-CHAPERONIN GROES"/>
    <property type="match status" value="1"/>
</dbReference>
<dbReference type="Gene3D" id="2.30.33.40">
    <property type="entry name" value="GroES chaperonin"/>
    <property type="match status" value="1"/>
</dbReference>
<dbReference type="NCBIfam" id="NF001530">
    <property type="entry name" value="PRK00364.1-6"/>
    <property type="match status" value="1"/>
</dbReference>
<dbReference type="OrthoDB" id="9806791at2"/>
<sequence length="94" mass="10199">MLKPLGDRVVVKPVTAEEKTEAGIVLPDTAKEKPQEGEVIAVGPGRMLDNGNRVAPEVKVGDRVIFAKYSGTEVKIGGQEYLILRESDILAIRQ</sequence>
<evidence type="ECO:0000256" key="1">
    <source>
        <dbReference type="ARBA" id="ARBA00006975"/>
    </source>
</evidence>
<dbReference type="HAMAP" id="MF_00580">
    <property type="entry name" value="CH10"/>
    <property type="match status" value="1"/>
</dbReference>
<dbReference type="FunFam" id="2.30.33.40:FF:000001">
    <property type="entry name" value="10 kDa chaperonin"/>
    <property type="match status" value="1"/>
</dbReference>
<dbReference type="GO" id="GO:0051087">
    <property type="term" value="F:protein-folding chaperone binding"/>
    <property type="evidence" value="ECO:0007669"/>
    <property type="project" value="TreeGrafter"/>
</dbReference>
<dbReference type="EMBL" id="BDGJ01000008">
    <property type="protein sequence ID" value="GAW91167.1"/>
    <property type="molecule type" value="Genomic_DNA"/>
</dbReference>
<dbReference type="Pfam" id="PF00166">
    <property type="entry name" value="Cpn10"/>
    <property type="match status" value="1"/>
</dbReference>
<dbReference type="InterPro" id="IPR011032">
    <property type="entry name" value="GroES-like_sf"/>
</dbReference>
<proteinExistence type="inferred from homology"/>
<gene>
    <name evidence="3" type="primary">groES</name>
    <name evidence="3" type="synonym">groS</name>
    <name evidence="5" type="ORF">KKC1_03290</name>
</gene>
<evidence type="ECO:0000256" key="2">
    <source>
        <dbReference type="ARBA" id="ARBA00023186"/>
    </source>
</evidence>
<comment type="subcellular location">
    <subcellularLocation>
        <location evidence="3">Cytoplasm</location>
    </subcellularLocation>
</comment>
<keyword evidence="3" id="KW-0963">Cytoplasm</keyword>
<dbReference type="GO" id="GO:0005737">
    <property type="term" value="C:cytoplasm"/>
    <property type="evidence" value="ECO:0007669"/>
    <property type="project" value="UniProtKB-SubCell"/>
</dbReference>
<dbReference type="SMART" id="SM00883">
    <property type="entry name" value="Cpn10"/>
    <property type="match status" value="1"/>
</dbReference>
<evidence type="ECO:0000313" key="6">
    <source>
        <dbReference type="Proteomes" id="UP000197032"/>
    </source>
</evidence>
<comment type="function">
    <text evidence="3 4">Together with the chaperonin GroEL, plays an essential role in assisting protein folding. The GroEL-GroES system forms a nano-cage that allows encapsulation of the non-native substrate proteins and provides a physical environment optimized to promote and accelerate protein folding. GroES binds to the apical surface of the GroEL ring, thereby capping the opening of the GroEL channel.</text>
</comment>
<dbReference type="GO" id="GO:0051082">
    <property type="term" value="F:unfolded protein binding"/>
    <property type="evidence" value="ECO:0007669"/>
    <property type="project" value="TreeGrafter"/>
</dbReference>
<dbReference type="NCBIfam" id="NF001531">
    <property type="entry name" value="PRK00364.2-2"/>
    <property type="match status" value="1"/>
</dbReference>
<dbReference type="CDD" id="cd00320">
    <property type="entry name" value="cpn10"/>
    <property type="match status" value="1"/>
</dbReference>
<dbReference type="NCBIfam" id="NF001533">
    <property type="entry name" value="PRK00364.2-4"/>
    <property type="match status" value="1"/>
</dbReference>
<dbReference type="AlphaFoldDB" id="A0A1Z5HP60"/>
<dbReference type="RefSeq" id="WP_088552748.1">
    <property type="nucleotide sequence ID" value="NZ_BDGJ01000008.1"/>
</dbReference>
<dbReference type="PANTHER" id="PTHR10772">
    <property type="entry name" value="10 KDA HEAT SHOCK PROTEIN"/>
    <property type="match status" value="1"/>
</dbReference>
<dbReference type="GO" id="GO:0044183">
    <property type="term" value="F:protein folding chaperone"/>
    <property type="evidence" value="ECO:0007669"/>
    <property type="project" value="InterPro"/>
</dbReference>
<name>A0A1Z5HP60_9FIRM</name>